<dbReference type="EMBL" id="CAJVPV010000603">
    <property type="protein sequence ID" value="CAG8465000.1"/>
    <property type="molecule type" value="Genomic_DNA"/>
</dbReference>
<feature type="domain" description="Protein kinase" evidence="1">
    <location>
        <begin position="256"/>
        <end position="538"/>
    </location>
</feature>
<dbReference type="GO" id="GO:0004674">
    <property type="term" value="F:protein serine/threonine kinase activity"/>
    <property type="evidence" value="ECO:0007669"/>
    <property type="project" value="TreeGrafter"/>
</dbReference>
<gene>
    <name evidence="2" type="ORF">AMORRO_LOCUS1585</name>
</gene>
<dbReference type="GO" id="GO:0005524">
    <property type="term" value="F:ATP binding"/>
    <property type="evidence" value="ECO:0007669"/>
    <property type="project" value="UniProtKB-KW"/>
</dbReference>
<name>A0A9N8Z2X6_9GLOM</name>
<proteinExistence type="predicted"/>
<evidence type="ECO:0000313" key="3">
    <source>
        <dbReference type="Proteomes" id="UP000789342"/>
    </source>
</evidence>
<dbReference type="InterPro" id="IPR051681">
    <property type="entry name" value="Ser/Thr_Kinases-Pseudokinases"/>
</dbReference>
<evidence type="ECO:0000259" key="1">
    <source>
        <dbReference type="PROSITE" id="PS50011"/>
    </source>
</evidence>
<protein>
    <submittedName>
        <fullName evidence="2">9479_t:CDS:1</fullName>
    </submittedName>
</protein>
<feature type="domain" description="Protein kinase" evidence="1">
    <location>
        <begin position="1"/>
        <end position="170"/>
    </location>
</feature>
<dbReference type="Pfam" id="PF00069">
    <property type="entry name" value="Pkinase"/>
    <property type="match status" value="1"/>
</dbReference>
<dbReference type="InterPro" id="IPR001245">
    <property type="entry name" value="Ser-Thr/Tyr_kinase_cat_dom"/>
</dbReference>
<dbReference type="AlphaFoldDB" id="A0A9N8Z2X6"/>
<dbReference type="SUPFAM" id="SSF56112">
    <property type="entry name" value="Protein kinase-like (PK-like)"/>
    <property type="match status" value="2"/>
</dbReference>
<dbReference type="PANTHER" id="PTHR44329">
    <property type="entry name" value="SERINE/THREONINE-PROTEIN KINASE TNNI3K-RELATED"/>
    <property type="match status" value="1"/>
</dbReference>
<evidence type="ECO:0000313" key="2">
    <source>
        <dbReference type="EMBL" id="CAG8465000.1"/>
    </source>
</evidence>
<comment type="caution">
    <text evidence="2">The sequence shown here is derived from an EMBL/GenBank/DDBJ whole genome shotgun (WGS) entry which is preliminary data.</text>
</comment>
<dbReference type="Pfam" id="PF07714">
    <property type="entry name" value="PK_Tyr_Ser-Thr"/>
    <property type="match status" value="1"/>
</dbReference>
<dbReference type="InterPro" id="IPR011009">
    <property type="entry name" value="Kinase-like_dom_sf"/>
</dbReference>
<sequence length="558" mass="64563">VKMDATDEENYVKSFVNEISEGICYLHDNNIAHRDLHGKNILIHQGNIKISDFGLSKKITSYMTTTHNLVGVIPFIEPQKIMDTKYKQDQRSDIYSLGVVFWLISSRRCPFNDQSFVNISLMISKGERENPVEKTPSHYVRLYSECWDQDPEMRPSAREVLARLRSMPLVPVYDGTEESLMVTTPDFGNTELGICSKCLQQFTDHEWCQTCEVKNFRDKFTYWTSNNQELDIIIKNSQLNAKNSLRYLEWIEYDQLKDIKVLSTGHNSGLIYSAKWPGQRRKLWNSKFQQCVTEGNNNVAIRILKNSLFFHLVNANVLEIYLSCDNILNCYGFTYDKETGNYGAVMQFVDGGTLQTFLSNNSPGWNEIHYILTNIVESLQSIHELGYAHCDLNVRTISLVNYHGKCDDCINFGYDIYISNIDNCSKIDNMTNLTDVKEELTGILAYVDPHAIRGNRFSAKSDIYSLGIVMWALSSRKSPYRDKYLTSNLALEILDGWRPKIVEDIPECYAELMTQCWDKEPINRPSIERIKQALEDWKTNPDYIQQFELSNQKRMNSM</sequence>
<dbReference type="PROSITE" id="PS50011">
    <property type="entry name" value="PROTEIN_KINASE_DOM"/>
    <property type="match status" value="2"/>
</dbReference>
<dbReference type="Proteomes" id="UP000789342">
    <property type="component" value="Unassembled WGS sequence"/>
</dbReference>
<accession>A0A9N8Z2X6</accession>
<organism evidence="2 3">
    <name type="scientific">Acaulospora morrowiae</name>
    <dbReference type="NCBI Taxonomy" id="94023"/>
    <lineage>
        <taxon>Eukaryota</taxon>
        <taxon>Fungi</taxon>
        <taxon>Fungi incertae sedis</taxon>
        <taxon>Mucoromycota</taxon>
        <taxon>Glomeromycotina</taxon>
        <taxon>Glomeromycetes</taxon>
        <taxon>Diversisporales</taxon>
        <taxon>Acaulosporaceae</taxon>
        <taxon>Acaulospora</taxon>
    </lineage>
</organism>
<reference evidence="2" key="1">
    <citation type="submission" date="2021-06" db="EMBL/GenBank/DDBJ databases">
        <authorList>
            <person name="Kallberg Y."/>
            <person name="Tangrot J."/>
            <person name="Rosling A."/>
        </authorList>
    </citation>
    <scope>NUCLEOTIDE SEQUENCE</scope>
    <source>
        <strain evidence="2">CL551</strain>
    </source>
</reference>
<feature type="non-terminal residue" evidence="2">
    <location>
        <position position="1"/>
    </location>
</feature>
<dbReference type="Gene3D" id="1.10.510.10">
    <property type="entry name" value="Transferase(Phosphotransferase) domain 1"/>
    <property type="match status" value="2"/>
</dbReference>
<dbReference type="OrthoDB" id="2423522at2759"/>
<dbReference type="InterPro" id="IPR000719">
    <property type="entry name" value="Prot_kinase_dom"/>
</dbReference>
<keyword evidence="3" id="KW-1185">Reference proteome</keyword>